<reference evidence="1" key="1">
    <citation type="submission" date="2017-04" db="EMBL/GenBank/DDBJ databases">
        <authorList>
            <person name="Afonso C.L."/>
            <person name="Miller P.J."/>
            <person name="Scott M.A."/>
            <person name="Spackman E."/>
            <person name="Goraichik I."/>
            <person name="Dimitrov K.M."/>
            <person name="Suarez D.L."/>
            <person name="Swayne D.E."/>
        </authorList>
    </citation>
    <scope>NUCLEOTIDE SEQUENCE</scope>
    <source>
        <strain evidence="1">NZ3</strain>
    </source>
</reference>
<proteinExistence type="predicted"/>
<evidence type="ECO:0008006" key="3">
    <source>
        <dbReference type="Google" id="ProtNLM"/>
    </source>
</evidence>
<reference evidence="1" key="2">
    <citation type="journal article" date="2018" name="Syst. Appl. Microbiol.">
        <title>A new symbiotic nanoarchaeote (Candidatus Nanoclepta minutus) and its host (Zestosphaera tikiterensis gen. nov., sp. nov.) from a New Zealand hot spring.</title>
        <authorList>
            <person name="St John E."/>
            <person name="Liu Y."/>
            <person name="Podar M."/>
            <person name="Stott M.B."/>
            <person name="Meneghin J."/>
            <person name="Chen Z."/>
            <person name="Lagutin K."/>
            <person name="Mitchell K."/>
            <person name="Reysenbach A.L."/>
        </authorList>
    </citation>
    <scope>NUCLEOTIDE SEQUENCE [LARGE SCALE GENOMIC DNA]</scope>
    <source>
        <strain evidence="1">NZ3</strain>
    </source>
</reference>
<dbReference type="Pfam" id="PF05402">
    <property type="entry name" value="PqqD"/>
    <property type="match status" value="1"/>
</dbReference>
<dbReference type="Gene3D" id="1.10.10.1150">
    <property type="entry name" value="Coenzyme PQQ synthesis protein D (PqqD)"/>
    <property type="match status" value="1"/>
</dbReference>
<sequence length="100" mass="11346">MLGFEEIKSKKPLKQGIELGVEGENYIVSLDEERTYALSLSAYYVWQMCEGTKNVEELIHQISEELKASPEATLSEEELREPVTLILNQLAEVGLIKFVD</sequence>
<name>A0A2R7Y7E7_9CREN</name>
<accession>A0A2R7Y7E7</accession>
<evidence type="ECO:0000313" key="1">
    <source>
        <dbReference type="EMBL" id="PUA33239.1"/>
    </source>
</evidence>
<dbReference type="InterPro" id="IPR008792">
    <property type="entry name" value="PQQD"/>
</dbReference>
<protein>
    <recommendedName>
        <fullName evidence="3">PqqD family protein</fullName>
    </recommendedName>
</protein>
<evidence type="ECO:0000313" key="2">
    <source>
        <dbReference type="Proteomes" id="UP000244093"/>
    </source>
</evidence>
<dbReference type="Proteomes" id="UP000244093">
    <property type="component" value="Unassembled WGS sequence"/>
</dbReference>
<gene>
    <name evidence="1" type="ORF">B7O98_02045</name>
</gene>
<comment type="caution">
    <text evidence="1">The sequence shown here is derived from an EMBL/GenBank/DDBJ whole genome shotgun (WGS) entry which is preliminary data.</text>
</comment>
<dbReference type="InterPro" id="IPR041881">
    <property type="entry name" value="PqqD_sf"/>
</dbReference>
<organism evidence="1 2">
    <name type="scientific">Zestosphaera tikiterensis</name>
    <dbReference type="NCBI Taxonomy" id="1973259"/>
    <lineage>
        <taxon>Archaea</taxon>
        <taxon>Thermoproteota</taxon>
        <taxon>Thermoprotei</taxon>
        <taxon>Desulfurococcales</taxon>
        <taxon>Desulfurococcaceae</taxon>
        <taxon>Zestosphaera</taxon>
    </lineage>
</organism>
<dbReference type="EMBL" id="NBVN01000002">
    <property type="protein sequence ID" value="PUA33239.1"/>
    <property type="molecule type" value="Genomic_DNA"/>
</dbReference>
<dbReference type="AlphaFoldDB" id="A0A2R7Y7E7"/>